<keyword evidence="1" id="KW-0812">Transmembrane</keyword>
<organism evidence="2 3">
    <name type="scientific">Glonium stellatum</name>
    <dbReference type="NCBI Taxonomy" id="574774"/>
    <lineage>
        <taxon>Eukaryota</taxon>
        <taxon>Fungi</taxon>
        <taxon>Dikarya</taxon>
        <taxon>Ascomycota</taxon>
        <taxon>Pezizomycotina</taxon>
        <taxon>Dothideomycetes</taxon>
        <taxon>Pleosporomycetidae</taxon>
        <taxon>Gloniales</taxon>
        <taxon>Gloniaceae</taxon>
        <taxon>Glonium</taxon>
    </lineage>
</organism>
<keyword evidence="3" id="KW-1185">Reference proteome</keyword>
<keyword evidence="1" id="KW-1133">Transmembrane helix</keyword>
<dbReference type="AlphaFoldDB" id="A0A8E2JLV3"/>
<dbReference type="OrthoDB" id="10583263at2759"/>
<dbReference type="EMBL" id="KV751034">
    <property type="protein sequence ID" value="OCL01908.1"/>
    <property type="molecule type" value="Genomic_DNA"/>
</dbReference>
<accession>A0A8E2JLV3</accession>
<evidence type="ECO:0000313" key="2">
    <source>
        <dbReference type="EMBL" id="OCL01908.1"/>
    </source>
</evidence>
<proteinExistence type="predicted"/>
<evidence type="ECO:0000256" key="1">
    <source>
        <dbReference type="SAM" id="Phobius"/>
    </source>
</evidence>
<sequence length="105" mass="11468">MCFFIPFFWCNFTPLKGGMVIARFCCLRRFLSFFIFFSMAGALTSLSSFLFVISAHSSYSRESDERDGMVEQGAVWASCFLLWTDAGAGWAADAGVGVLSLSGSG</sequence>
<feature type="transmembrane region" description="Helical" evidence="1">
    <location>
        <begin position="32"/>
        <end position="53"/>
    </location>
</feature>
<protein>
    <submittedName>
        <fullName evidence="2">Uncharacterized protein</fullName>
    </submittedName>
</protein>
<keyword evidence="1" id="KW-0472">Membrane</keyword>
<reference evidence="2 3" key="1">
    <citation type="journal article" date="2016" name="Nat. Commun.">
        <title>Ectomycorrhizal ecology is imprinted in the genome of the dominant symbiotic fungus Cenococcum geophilum.</title>
        <authorList>
            <consortium name="DOE Joint Genome Institute"/>
            <person name="Peter M."/>
            <person name="Kohler A."/>
            <person name="Ohm R.A."/>
            <person name="Kuo A."/>
            <person name="Krutzmann J."/>
            <person name="Morin E."/>
            <person name="Arend M."/>
            <person name="Barry K.W."/>
            <person name="Binder M."/>
            <person name="Choi C."/>
            <person name="Clum A."/>
            <person name="Copeland A."/>
            <person name="Grisel N."/>
            <person name="Haridas S."/>
            <person name="Kipfer T."/>
            <person name="LaButti K."/>
            <person name="Lindquist E."/>
            <person name="Lipzen A."/>
            <person name="Maire R."/>
            <person name="Meier B."/>
            <person name="Mihaltcheva S."/>
            <person name="Molinier V."/>
            <person name="Murat C."/>
            <person name="Poggeler S."/>
            <person name="Quandt C.A."/>
            <person name="Sperisen C."/>
            <person name="Tritt A."/>
            <person name="Tisserant E."/>
            <person name="Crous P.W."/>
            <person name="Henrissat B."/>
            <person name="Nehls U."/>
            <person name="Egli S."/>
            <person name="Spatafora J.W."/>
            <person name="Grigoriev I.V."/>
            <person name="Martin F.M."/>
        </authorList>
    </citation>
    <scope>NUCLEOTIDE SEQUENCE [LARGE SCALE GENOMIC DNA]</scope>
    <source>
        <strain evidence="2 3">CBS 207.34</strain>
    </source>
</reference>
<evidence type="ECO:0000313" key="3">
    <source>
        <dbReference type="Proteomes" id="UP000250140"/>
    </source>
</evidence>
<name>A0A8E2JLV3_9PEZI</name>
<gene>
    <name evidence="2" type="ORF">AOQ84DRAFT_200001</name>
</gene>
<dbReference type="Proteomes" id="UP000250140">
    <property type="component" value="Unassembled WGS sequence"/>
</dbReference>